<dbReference type="Proteomes" id="UP001163878">
    <property type="component" value="Chromosome"/>
</dbReference>
<sequence>MSFVPTQEIADSELDNVAGGLHSHTVDNVLAAADIIAPVSGTVATATGLVAGATGINAAAISGPAAGIVAGL</sequence>
<accession>A0ABY6I394</accession>
<organism evidence="1 2">
    <name type="scientific">Streptomyces peucetius</name>
    <dbReference type="NCBI Taxonomy" id="1950"/>
    <lineage>
        <taxon>Bacteria</taxon>
        <taxon>Bacillati</taxon>
        <taxon>Actinomycetota</taxon>
        <taxon>Actinomycetes</taxon>
        <taxon>Kitasatosporales</taxon>
        <taxon>Streptomycetaceae</taxon>
        <taxon>Streptomyces</taxon>
    </lineage>
</organism>
<name>A0ABY6I394_STRPE</name>
<evidence type="ECO:0000313" key="2">
    <source>
        <dbReference type="Proteomes" id="UP001163878"/>
    </source>
</evidence>
<reference evidence="1" key="1">
    <citation type="submission" date="2022-10" db="EMBL/GenBank/DDBJ databases">
        <title>Cytochrome P450 Catalyzes Benzene Ring Formation in the Biosynthesis of Trialkyl-Substituted Aromatic Polyketides.</title>
        <authorList>
            <person name="Zhao E."/>
            <person name="Ge H."/>
        </authorList>
    </citation>
    <scope>NUCLEOTIDE SEQUENCE</scope>
    <source>
        <strain evidence="1">NA0869</strain>
    </source>
</reference>
<gene>
    <name evidence="1" type="ORF">OGH68_02685</name>
</gene>
<keyword evidence="2" id="KW-1185">Reference proteome</keyword>
<evidence type="ECO:0000313" key="1">
    <source>
        <dbReference type="EMBL" id="UYQ60487.1"/>
    </source>
</evidence>
<protein>
    <submittedName>
        <fullName evidence="1">Type A2 lantipeptide</fullName>
    </submittedName>
</protein>
<dbReference type="RefSeq" id="WP_264241693.1">
    <property type="nucleotide sequence ID" value="NZ_CP107567.1"/>
</dbReference>
<proteinExistence type="predicted"/>
<dbReference type="EMBL" id="CP107567">
    <property type="protein sequence ID" value="UYQ60487.1"/>
    <property type="molecule type" value="Genomic_DNA"/>
</dbReference>